<proteinExistence type="predicted"/>
<accession>X0VSU0</accession>
<organism evidence="2">
    <name type="scientific">marine sediment metagenome</name>
    <dbReference type="NCBI Taxonomy" id="412755"/>
    <lineage>
        <taxon>unclassified sequences</taxon>
        <taxon>metagenomes</taxon>
        <taxon>ecological metagenomes</taxon>
    </lineage>
</organism>
<feature type="transmembrane region" description="Helical" evidence="1">
    <location>
        <begin position="6"/>
        <end position="23"/>
    </location>
</feature>
<evidence type="ECO:0000256" key="1">
    <source>
        <dbReference type="SAM" id="Phobius"/>
    </source>
</evidence>
<gene>
    <name evidence="2" type="ORF">S01H1_59416</name>
</gene>
<feature type="transmembrane region" description="Helical" evidence="1">
    <location>
        <begin position="57"/>
        <end position="74"/>
    </location>
</feature>
<dbReference type="EMBL" id="BARS01038857">
    <property type="protein sequence ID" value="GAG14227.1"/>
    <property type="molecule type" value="Genomic_DNA"/>
</dbReference>
<comment type="caution">
    <text evidence="2">The sequence shown here is derived from an EMBL/GenBank/DDBJ whole genome shotgun (WGS) entry which is preliminary data.</text>
</comment>
<feature type="transmembrane region" description="Helical" evidence="1">
    <location>
        <begin position="35"/>
        <end position="51"/>
    </location>
</feature>
<sequence>MQSLYIGIAIIVLVIIVVLLLALRKKGEQLRRPSNLATVGMLFVVFGIIFIDLGRIASYSFFGAAVLISIIDIIRKQTNK</sequence>
<dbReference type="AlphaFoldDB" id="X0VSU0"/>
<protein>
    <submittedName>
        <fullName evidence="2">Uncharacterized protein</fullName>
    </submittedName>
</protein>
<keyword evidence="1" id="KW-0472">Membrane</keyword>
<name>X0VSU0_9ZZZZ</name>
<keyword evidence="1" id="KW-1133">Transmembrane helix</keyword>
<reference evidence="2" key="1">
    <citation type="journal article" date="2014" name="Front. Microbiol.">
        <title>High frequency of phylogenetically diverse reductive dehalogenase-homologous genes in deep subseafloor sedimentary metagenomes.</title>
        <authorList>
            <person name="Kawai M."/>
            <person name="Futagami T."/>
            <person name="Toyoda A."/>
            <person name="Takaki Y."/>
            <person name="Nishi S."/>
            <person name="Hori S."/>
            <person name="Arai W."/>
            <person name="Tsubouchi T."/>
            <person name="Morono Y."/>
            <person name="Uchiyama I."/>
            <person name="Ito T."/>
            <person name="Fujiyama A."/>
            <person name="Inagaki F."/>
            <person name="Takami H."/>
        </authorList>
    </citation>
    <scope>NUCLEOTIDE SEQUENCE</scope>
    <source>
        <strain evidence="2">Expedition CK06-06</strain>
    </source>
</reference>
<keyword evidence="1" id="KW-0812">Transmembrane</keyword>
<evidence type="ECO:0000313" key="2">
    <source>
        <dbReference type="EMBL" id="GAG14227.1"/>
    </source>
</evidence>